<keyword evidence="5" id="KW-0614">Plasmid</keyword>
<name>A0A9Q8YEZ7_ENSAD</name>
<dbReference type="Gene3D" id="1.20.1250.20">
    <property type="entry name" value="MFS general substrate transporter like domains"/>
    <property type="match status" value="1"/>
</dbReference>
<keyword evidence="2 4" id="KW-1133">Transmembrane helix</keyword>
<evidence type="ECO:0000256" key="1">
    <source>
        <dbReference type="ARBA" id="ARBA00022692"/>
    </source>
</evidence>
<gene>
    <name evidence="5" type="ORF">NE863_27655</name>
</gene>
<feature type="transmembrane region" description="Helical" evidence="4">
    <location>
        <begin position="311"/>
        <end position="334"/>
    </location>
</feature>
<dbReference type="InterPro" id="IPR011701">
    <property type="entry name" value="MFS"/>
</dbReference>
<feature type="transmembrane region" description="Helical" evidence="4">
    <location>
        <begin position="79"/>
        <end position="100"/>
    </location>
</feature>
<feature type="transmembrane region" description="Helical" evidence="4">
    <location>
        <begin position="224"/>
        <end position="246"/>
    </location>
</feature>
<reference evidence="5" key="1">
    <citation type="submission" date="2022-06" db="EMBL/GenBank/DDBJ databases">
        <title>Physiological and biochemical characterization and genomic elucidation of a strain of the genus Ensifer adhaerens M8 that combines arsenic oxidation and chromium reduction.</title>
        <authorList>
            <person name="Li X."/>
            <person name="Yu c."/>
        </authorList>
    </citation>
    <scope>NUCLEOTIDE SEQUENCE</scope>
    <source>
        <strain evidence="5">M8</strain>
        <plasmid evidence="5">pB</plasmid>
    </source>
</reference>
<feature type="transmembrane region" description="Helical" evidence="4">
    <location>
        <begin position="340"/>
        <end position="361"/>
    </location>
</feature>
<feature type="transmembrane region" description="Helical" evidence="4">
    <location>
        <begin position="282"/>
        <end position="299"/>
    </location>
</feature>
<feature type="transmembrane region" description="Helical" evidence="4">
    <location>
        <begin position="112"/>
        <end position="133"/>
    </location>
</feature>
<keyword evidence="3 4" id="KW-0472">Membrane</keyword>
<dbReference type="GO" id="GO:0022857">
    <property type="term" value="F:transmembrane transporter activity"/>
    <property type="evidence" value="ECO:0007669"/>
    <property type="project" value="InterPro"/>
</dbReference>
<feature type="transmembrane region" description="Helical" evidence="4">
    <location>
        <begin position="20"/>
        <end position="45"/>
    </location>
</feature>
<dbReference type="Pfam" id="PF07690">
    <property type="entry name" value="MFS_1"/>
    <property type="match status" value="1"/>
</dbReference>
<evidence type="ECO:0000313" key="6">
    <source>
        <dbReference type="Proteomes" id="UP001055460"/>
    </source>
</evidence>
<evidence type="ECO:0000256" key="3">
    <source>
        <dbReference type="ARBA" id="ARBA00023136"/>
    </source>
</evidence>
<proteinExistence type="predicted"/>
<protein>
    <submittedName>
        <fullName evidence="5">MFS transporter</fullName>
    </submittedName>
</protein>
<keyword evidence="1 4" id="KW-0812">Transmembrane</keyword>
<evidence type="ECO:0000256" key="2">
    <source>
        <dbReference type="ARBA" id="ARBA00022989"/>
    </source>
</evidence>
<dbReference type="AlphaFoldDB" id="A0A9Q8YEZ7"/>
<organism evidence="5 6">
    <name type="scientific">Ensifer adhaerens</name>
    <name type="common">Sinorhizobium morelense</name>
    <dbReference type="NCBI Taxonomy" id="106592"/>
    <lineage>
        <taxon>Bacteria</taxon>
        <taxon>Pseudomonadati</taxon>
        <taxon>Pseudomonadota</taxon>
        <taxon>Alphaproteobacteria</taxon>
        <taxon>Hyphomicrobiales</taxon>
        <taxon>Rhizobiaceae</taxon>
        <taxon>Sinorhizobium/Ensifer group</taxon>
        <taxon>Ensifer</taxon>
    </lineage>
</organism>
<dbReference type="Proteomes" id="UP001055460">
    <property type="component" value="Plasmid pB"/>
</dbReference>
<feature type="transmembrane region" description="Helical" evidence="4">
    <location>
        <begin position="52"/>
        <end position="73"/>
    </location>
</feature>
<dbReference type="InterPro" id="IPR036259">
    <property type="entry name" value="MFS_trans_sf"/>
</dbReference>
<geneLocation type="plasmid" evidence="5 6">
    <name>pB</name>
</geneLocation>
<sequence length="393" mass="40757">MLPLLLADALVRKYDWSEATLFAGVSTGMTLSAIAAPLGIFLVGYLGLRRTILAVLLVLLATLGLSGVCTTPVQFALIWAVSGAASGCLNPLVIGSTVTASRFPSHCGAASGLFLSCALAGPLFALPLFSLLLENWGHMTVLLSASCLVIAAILIAWGLIPANSLPGEDRSHARPRLAPLFEPAKLKDLSLLLFLTSVCGVTSTGLVGSHLISICRVAGLDLSVGASVTAVMGLIALFGGLIFGVAADRFNGLRLLAAYYVFRAVLLFWLPRSSFSFEELSHFAVLYGLDWAATMPALARVALDRFGVLQIGAVMSFLAVAHHGAAGAASFLLASAGSQHFSSAFTFGSVLCLLAALLLVIRRTGALGAPSLSPCAGDTTCARQEAQSNNVNP</sequence>
<evidence type="ECO:0000313" key="5">
    <source>
        <dbReference type="EMBL" id="USJ27692.1"/>
    </source>
</evidence>
<accession>A0A9Q8YEZ7</accession>
<feature type="transmembrane region" description="Helical" evidence="4">
    <location>
        <begin position="191"/>
        <end position="212"/>
    </location>
</feature>
<evidence type="ECO:0000256" key="4">
    <source>
        <dbReference type="SAM" id="Phobius"/>
    </source>
</evidence>
<feature type="transmembrane region" description="Helical" evidence="4">
    <location>
        <begin position="253"/>
        <end position="270"/>
    </location>
</feature>
<dbReference type="PANTHER" id="PTHR11360">
    <property type="entry name" value="MONOCARBOXYLATE TRANSPORTER"/>
    <property type="match status" value="1"/>
</dbReference>
<dbReference type="PANTHER" id="PTHR11360:SF284">
    <property type="entry name" value="EG:103B4.3 PROTEIN-RELATED"/>
    <property type="match status" value="1"/>
</dbReference>
<dbReference type="SUPFAM" id="SSF103473">
    <property type="entry name" value="MFS general substrate transporter"/>
    <property type="match status" value="1"/>
</dbReference>
<dbReference type="InterPro" id="IPR050327">
    <property type="entry name" value="Proton-linked_MCT"/>
</dbReference>
<feature type="transmembrane region" description="Helical" evidence="4">
    <location>
        <begin position="139"/>
        <end position="160"/>
    </location>
</feature>
<dbReference type="EMBL" id="CP098809">
    <property type="protein sequence ID" value="USJ27692.1"/>
    <property type="molecule type" value="Genomic_DNA"/>
</dbReference>